<protein>
    <submittedName>
        <fullName evidence="4">Opacity protein-like surface antigen</fullName>
    </submittedName>
</protein>
<dbReference type="Pfam" id="PF13505">
    <property type="entry name" value="OMP_b-brl"/>
    <property type="match status" value="1"/>
</dbReference>
<name>A0A4R3ID71_9GAMM</name>
<keyword evidence="1 2" id="KW-0732">Signal</keyword>
<accession>A0A4R3ID71</accession>
<evidence type="ECO:0000256" key="1">
    <source>
        <dbReference type="ARBA" id="ARBA00022729"/>
    </source>
</evidence>
<evidence type="ECO:0000259" key="3">
    <source>
        <dbReference type="Pfam" id="PF13505"/>
    </source>
</evidence>
<evidence type="ECO:0000313" key="4">
    <source>
        <dbReference type="EMBL" id="TCS43774.1"/>
    </source>
</evidence>
<dbReference type="OrthoDB" id="6198576at2"/>
<comment type="caution">
    <text evidence="4">The sequence shown here is derived from an EMBL/GenBank/DDBJ whole genome shotgun (WGS) entry which is preliminary data.</text>
</comment>
<organism evidence="4 5">
    <name type="scientific">Reinekea marinisedimentorum</name>
    <dbReference type="NCBI Taxonomy" id="230495"/>
    <lineage>
        <taxon>Bacteria</taxon>
        <taxon>Pseudomonadati</taxon>
        <taxon>Pseudomonadota</taxon>
        <taxon>Gammaproteobacteria</taxon>
        <taxon>Oceanospirillales</taxon>
        <taxon>Saccharospirillaceae</taxon>
        <taxon>Reinekea</taxon>
    </lineage>
</organism>
<proteinExistence type="predicted"/>
<evidence type="ECO:0000256" key="2">
    <source>
        <dbReference type="SAM" id="SignalP"/>
    </source>
</evidence>
<dbReference type="EMBL" id="SLZR01000001">
    <property type="protein sequence ID" value="TCS43774.1"/>
    <property type="molecule type" value="Genomic_DNA"/>
</dbReference>
<feature type="chain" id="PRO_5020209500" evidence="2">
    <location>
        <begin position="27"/>
        <end position="192"/>
    </location>
</feature>
<dbReference type="RefSeq" id="WP_132698806.1">
    <property type="nucleotide sequence ID" value="NZ_SLZR01000001.1"/>
</dbReference>
<dbReference type="SUPFAM" id="SSF56925">
    <property type="entry name" value="OMPA-like"/>
    <property type="match status" value="1"/>
</dbReference>
<feature type="domain" description="Outer membrane protein beta-barrel" evidence="3">
    <location>
        <begin position="13"/>
        <end position="191"/>
    </location>
</feature>
<evidence type="ECO:0000313" key="5">
    <source>
        <dbReference type="Proteomes" id="UP000295793"/>
    </source>
</evidence>
<dbReference type="Gene3D" id="2.40.160.20">
    <property type="match status" value="1"/>
</dbReference>
<dbReference type="Proteomes" id="UP000295793">
    <property type="component" value="Unassembled WGS sequence"/>
</dbReference>
<dbReference type="InterPro" id="IPR011250">
    <property type="entry name" value="OMP/PagP_B-barrel"/>
</dbReference>
<feature type="signal peptide" evidence="2">
    <location>
        <begin position="1"/>
        <end position="26"/>
    </location>
</feature>
<dbReference type="InterPro" id="IPR027385">
    <property type="entry name" value="Beta-barrel_OMP"/>
</dbReference>
<dbReference type="AlphaFoldDB" id="A0A4R3ID71"/>
<reference evidence="4 5" key="1">
    <citation type="submission" date="2019-03" db="EMBL/GenBank/DDBJ databases">
        <title>Genomic Encyclopedia of Archaeal and Bacterial Type Strains, Phase II (KMG-II): from individual species to whole genera.</title>
        <authorList>
            <person name="Goeker M."/>
        </authorList>
    </citation>
    <scope>NUCLEOTIDE SEQUENCE [LARGE SCALE GENOMIC DNA]</scope>
    <source>
        <strain evidence="4 5">DSM 15388</strain>
    </source>
</reference>
<keyword evidence="5" id="KW-1185">Reference proteome</keyword>
<gene>
    <name evidence="4" type="ORF">BCF53_101117</name>
</gene>
<sequence length="192" mass="20619">MMTQLFNPAVAIAVTLASAVAATAKADEPTLNTKLFIGAKTIDAVQWRAQDDHGSMGLLTDIKTGYHSVRVAIDLFASGSEDDTDSNVKGTYTGEAQLGLRKYCTLNERITPYLGGGVNFAYSMQENNDGSGKTEDEDGGVGYWMNVGVDLNLTENVNIGVDVRYATAEVELYDETVELDAATAGVTLGYRW</sequence>